<sequence>MVLLVHVAGCSLTVMFSMSLSKSISTAANNYIMSQWL</sequence>
<organism evidence="1">
    <name type="scientific">Rhizophora mucronata</name>
    <name type="common">Asiatic mangrove</name>
    <dbReference type="NCBI Taxonomy" id="61149"/>
    <lineage>
        <taxon>Eukaryota</taxon>
        <taxon>Viridiplantae</taxon>
        <taxon>Streptophyta</taxon>
        <taxon>Embryophyta</taxon>
        <taxon>Tracheophyta</taxon>
        <taxon>Spermatophyta</taxon>
        <taxon>Magnoliopsida</taxon>
        <taxon>eudicotyledons</taxon>
        <taxon>Gunneridae</taxon>
        <taxon>Pentapetalae</taxon>
        <taxon>rosids</taxon>
        <taxon>fabids</taxon>
        <taxon>Malpighiales</taxon>
        <taxon>Rhizophoraceae</taxon>
        <taxon>Rhizophora</taxon>
    </lineage>
</organism>
<dbReference type="AlphaFoldDB" id="A0A2P2PYH2"/>
<protein>
    <submittedName>
        <fullName evidence="1">Uncharacterized protein</fullName>
    </submittedName>
</protein>
<dbReference type="EMBL" id="GGEC01079256">
    <property type="protein sequence ID" value="MBX59740.1"/>
    <property type="molecule type" value="Transcribed_RNA"/>
</dbReference>
<reference evidence="1" key="1">
    <citation type="submission" date="2018-02" db="EMBL/GenBank/DDBJ databases">
        <title>Rhizophora mucronata_Transcriptome.</title>
        <authorList>
            <person name="Meera S.P."/>
            <person name="Sreeshan A."/>
            <person name="Augustine A."/>
        </authorList>
    </citation>
    <scope>NUCLEOTIDE SEQUENCE</scope>
    <source>
        <tissue evidence="1">Leaf</tissue>
    </source>
</reference>
<name>A0A2P2PYH2_RHIMU</name>
<proteinExistence type="predicted"/>
<accession>A0A2P2PYH2</accession>
<evidence type="ECO:0000313" key="1">
    <source>
        <dbReference type="EMBL" id="MBX59740.1"/>
    </source>
</evidence>